<comment type="caution">
    <text evidence="1">The sequence shown here is derived from an EMBL/GenBank/DDBJ whole genome shotgun (WGS) entry which is preliminary data.</text>
</comment>
<organism evidence="1 2">
    <name type="scientific">Araneus ventricosus</name>
    <name type="common">Orbweaver spider</name>
    <name type="synonym">Epeira ventricosa</name>
    <dbReference type="NCBI Taxonomy" id="182803"/>
    <lineage>
        <taxon>Eukaryota</taxon>
        <taxon>Metazoa</taxon>
        <taxon>Ecdysozoa</taxon>
        <taxon>Arthropoda</taxon>
        <taxon>Chelicerata</taxon>
        <taxon>Arachnida</taxon>
        <taxon>Araneae</taxon>
        <taxon>Araneomorphae</taxon>
        <taxon>Entelegynae</taxon>
        <taxon>Araneoidea</taxon>
        <taxon>Araneidae</taxon>
        <taxon>Araneus</taxon>
    </lineage>
</organism>
<proteinExistence type="predicted"/>
<dbReference type="EMBL" id="BGPR01122811">
    <property type="protein sequence ID" value="GBN25206.1"/>
    <property type="molecule type" value="Genomic_DNA"/>
</dbReference>
<accession>A0A4Y2MHU9</accession>
<dbReference type="AlphaFoldDB" id="A0A4Y2MHU9"/>
<keyword evidence="2" id="KW-1185">Reference proteome</keyword>
<protein>
    <submittedName>
        <fullName evidence="1">Uncharacterized protein</fullName>
    </submittedName>
</protein>
<sequence length="91" mass="10382">MIELISIFFRITFTEYATLYHYAIGGPLRKVQMPYTIRISSFPSLPLWPSTSAVLLIHKEFPSQEVIALCPYHPVASLLPSRIILLPSHLE</sequence>
<evidence type="ECO:0000313" key="2">
    <source>
        <dbReference type="Proteomes" id="UP000499080"/>
    </source>
</evidence>
<evidence type="ECO:0000313" key="1">
    <source>
        <dbReference type="EMBL" id="GBN25206.1"/>
    </source>
</evidence>
<dbReference type="Proteomes" id="UP000499080">
    <property type="component" value="Unassembled WGS sequence"/>
</dbReference>
<reference evidence="1 2" key="1">
    <citation type="journal article" date="2019" name="Sci. Rep.">
        <title>Orb-weaving spider Araneus ventricosus genome elucidates the spidroin gene catalogue.</title>
        <authorList>
            <person name="Kono N."/>
            <person name="Nakamura H."/>
            <person name="Ohtoshi R."/>
            <person name="Moran D.A.P."/>
            <person name="Shinohara A."/>
            <person name="Yoshida Y."/>
            <person name="Fujiwara M."/>
            <person name="Mori M."/>
            <person name="Tomita M."/>
            <person name="Arakawa K."/>
        </authorList>
    </citation>
    <scope>NUCLEOTIDE SEQUENCE [LARGE SCALE GENOMIC DNA]</scope>
</reference>
<name>A0A4Y2MHU9_ARAVE</name>
<gene>
    <name evidence="1" type="ORF">AVEN_86572_1</name>
</gene>